<name>A0A439D6K6_9PEZI</name>
<protein>
    <submittedName>
        <fullName evidence="2">Uncharacterized protein</fullName>
    </submittedName>
</protein>
<dbReference type="GO" id="GO:0016020">
    <property type="term" value="C:membrane"/>
    <property type="evidence" value="ECO:0007669"/>
    <property type="project" value="UniProtKB-SubCell"/>
</dbReference>
<evidence type="ECO:0000256" key="1">
    <source>
        <dbReference type="SAM" id="MobiDB-lite"/>
    </source>
</evidence>
<sequence>MSHKYDEPPAYHNGSGPQAPQAAYHQQQPYGGDPNYPGYAPGPSMGYYQQQQQQPGGYPPQQQGGYYPPQGPGYYPPQQGGYYPPQGGYYQQQDNRGFAGGATGGCLGALLGAFACCCCLDLLF</sequence>
<accession>A0A439D6K6</accession>
<comment type="caution">
    <text evidence="2">The sequence shown here is derived from an EMBL/GenBank/DDBJ whole genome shotgun (WGS) entry which is preliminary data.</text>
</comment>
<proteinExistence type="predicted"/>
<feature type="compositionally biased region" description="Low complexity" evidence="1">
    <location>
        <begin position="16"/>
        <end position="32"/>
    </location>
</feature>
<feature type="region of interest" description="Disordered" evidence="1">
    <location>
        <begin position="1"/>
        <end position="88"/>
    </location>
</feature>
<dbReference type="Proteomes" id="UP000286045">
    <property type="component" value="Unassembled WGS sequence"/>
</dbReference>
<dbReference type="STRING" id="363999.A0A439D6K6"/>
<reference evidence="2 3" key="1">
    <citation type="submission" date="2018-12" db="EMBL/GenBank/DDBJ databases">
        <title>Draft genome sequence of Xylaria grammica IHI A82.</title>
        <authorList>
            <person name="Buettner E."/>
            <person name="Kellner H."/>
        </authorList>
    </citation>
    <scope>NUCLEOTIDE SEQUENCE [LARGE SCALE GENOMIC DNA]</scope>
    <source>
        <strain evidence="2 3">IHI A82</strain>
    </source>
</reference>
<evidence type="ECO:0000313" key="3">
    <source>
        <dbReference type="Proteomes" id="UP000286045"/>
    </source>
</evidence>
<dbReference type="EMBL" id="RYZI01000130">
    <property type="protein sequence ID" value="RWA10024.1"/>
    <property type="molecule type" value="Genomic_DNA"/>
</dbReference>
<gene>
    <name evidence="2" type="ORF">EKO27_g5090</name>
</gene>
<organism evidence="2 3">
    <name type="scientific">Xylaria grammica</name>
    <dbReference type="NCBI Taxonomy" id="363999"/>
    <lineage>
        <taxon>Eukaryota</taxon>
        <taxon>Fungi</taxon>
        <taxon>Dikarya</taxon>
        <taxon>Ascomycota</taxon>
        <taxon>Pezizomycotina</taxon>
        <taxon>Sordariomycetes</taxon>
        <taxon>Xylariomycetidae</taxon>
        <taxon>Xylariales</taxon>
        <taxon>Xylariaceae</taxon>
        <taxon>Xylaria</taxon>
    </lineage>
</organism>
<evidence type="ECO:0000313" key="2">
    <source>
        <dbReference type="EMBL" id="RWA10024.1"/>
    </source>
</evidence>
<keyword evidence="3" id="KW-1185">Reference proteome</keyword>
<dbReference type="AlphaFoldDB" id="A0A439D6K6"/>
<feature type="compositionally biased region" description="Low complexity" evidence="1">
    <location>
        <begin position="46"/>
        <end position="68"/>
    </location>
</feature>
<feature type="compositionally biased region" description="Low complexity" evidence="1">
    <location>
        <begin position="76"/>
        <end position="88"/>
    </location>
</feature>